<dbReference type="Gene3D" id="3.40.50.150">
    <property type="entry name" value="Vaccinia Virus protein VP39"/>
    <property type="match status" value="1"/>
</dbReference>
<gene>
    <name evidence="5" type="ORF">RHGRI_034156</name>
</gene>
<dbReference type="AlphaFoldDB" id="A0AAV6I229"/>
<dbReference type="InterPro" id="IPR006514">
    <property type="entry name" value="IRX15/GXM/AGM"/>
</dbReference>
<dbReference type="NCBIfam" id="TIGR01627">
    <property type="entry name" value="A_thal_3515"/>
    <property type="match status" value="1"/>
</dbReference>
<evidence type="ECO:0000313" key="5">
    <source>
        <dbReference type="EMBL" id="KAG5521830.1"/>
    </source>
</evidence>
<name>A0AAV6I229_9ERIC</name>
<comment type="caution">
    <text evidence="5">The sequence shown here is derived from an EMBL/GenBank/DDBJ whole genome shotgun (WGS) entry which is preliminary data.</text>
</comment>
<reference evidence="5" key="1">
    <citation type="submission" date="2020-08" db="EMBL/GenBank/DDBJ databases">
        <title>Plant Genome Project.</title>
        <authorList>
            <person name="Zhang R.-G."/>
        </authorList>
    </citation>
    <scope>NUCLEOTIDE SEQUENCE</scope>
    <source>
        <strain evidence="5">WSP0</strain>
        <tissue evidence="5">Leaf</tissue>
    </source>
</reference>
<dbReference type="EMBL" id="JACTNZ010000012">
    <property type="protein sequence ID" value="KAG5521830.1"/>
    <property type="molecule type" value="Genomic_DNA"/>
</dbReference>
<dbReference type="GO" id="GO:0045492">
    <property type="term" value="P:xylan biosynthetic process"/>
    <property type="evidence" value="ECO:0007669"/>
    <property type="project" value="InterPro"/>
</dbReference>
<accession>A0AAV6I229</accession>
<proteinExistence type="predicted"/>
<evidence type="ECO:0008006" key="7">
    <source>
        <dbReference type="Google" id="ProtNLM"/>
    </source>
</evidence>
<keyword evidence="3" id="KW-1133">Transmembrane helix</keyword>
<evidence type="ECO:0000313" key="6">
    <source>
        <dbReference type="Proteomes" id="UP000823749"/>
    </source>
</evidence>
<comment type="subcellular location">
    <subcellularLocation>
        <location evidence="1">Golgi apparatus membrane</location>
        <topology evidence="1">Single-pass membrane protein</topology>
    </subcellularLocation>
</comment>
<keyword evidence="6" id="KW-1185">Reference proteome</keyword>
<evidence type="ECO:0000256" key="2">
    <source>
        <dbReference type="ARBA" id="ARBA00022692"/>
    </source>
</evidence>
<evidence type="ECO:0000256" key="4">
    <source>
        <dbReference type="ARBA" id="ARBA00023136"/>
    </source>
</evidence>
<dbReference type="Proteomes" id="UP000823749">
    <property type="component" value="Chromosome 12"/>
</dbReference>
<evidence type="ECO:0000256" key="3">
    <source>
        <dbReference type="ARBA" id="ARBA00022989"/>
    </source>
</evidence>
<evidence type="ECO:0000256" key="1">
    <source>
        <dbReference type="ARBA" id="ARBA00004194"/>
    </source>
</evidence>
<keyword evidence="4" id="KW-0472">Membrane</keyword>
<sequence length="283" mass="31695">MKNRRFLPDNNNSCLLLVLLSGLIAGEFLIIVFLRAADSPLPHSAPSTSPLATTPIQLRAILHYATSPVVPQQTLDEITLSFDVLRSLSPCNFLVFGLGHDSLMWASFNPRGTTLFLEEDPRWLQSILKTAPDLHAHTVSYRTKLFESKALLKSYKSEPDCFPPDKAYLKNNDKCRLALSGLPNEVYDKEWDMIMIDAPRGWFAEAPGRMAAIYSAAVMARKRKGSGVTHVFLHDVDRRVEKAYAKEFLCRKYLVKGVGRLWHFEIPPAANVSGEGRESAGFC</sequence>
<protein>
    <recommendedName>
        <fullName evidence="7">Polysaccharide biosynthesis domain-containing protein</fullName>
    </recommendedName>
</protein>
<organism evidence="5 6">
    <name type="scientific">Rhododendron griersonianum</name>
    <dbReference type="NCBI Taxonomy" id="479676"/>
    <lineage>
        <taxon>Eukaryota</taxon>
        <taxon>Viridiplantae</taxon>
        <taxon>Streptophyta</taxon>
        <taxon>Embryophyta</taxon>
        <taxon>Tracheophyta</taxon>
        <taxon>Spermatophyta</taxon>
        <taxon>Magnoliopsida</taxon>
        <taxon>eudicotyledons</taxon>
        <taxon>Gunneridae</taxon>
        <taxon>Pentapetalae</taxon>
        <taxon>asterids</taxon>
        <taxon>Ericales</taxon>
        <taxon>Ericaceae</taxon>
        <taxon>Ericoideae</taxon>
        <taxon>Rhodoreae</taxon>
        <taxon>Rhododendron</taxon>
    </lineage>
</organism>
<dbReference type="PANTHER" id="PTHR31444">
    <property type="entry name" value="OS11G0490100 PROTEIN"/>
    <property type="match status" value="1"/>
</dbReference>
<dbReference type="Pfam" id="PF21729">
    <property type="entry name" value="IRX15_IRX15L_GXM"/>
    <property type="match status" value="1"/>
</dbReference>
<dbReference type="GO" id="GO:0000139">
    <property type="term" value="C:Golgi membrane"/>
    <property type="evidence" value="ECO:0007669"/>
    <property type="project" value="UniProtKB-SubCell"/>
</dbReference>
<dbReference type="InterPro" id="IPR029063">
    <property type="entry name" value="SAM-dependent_MTases_sf"/>
</dbReference>
<keyword evidence="2" id="KW-0812">Transmembrane</keyword>